<dbReference type="GO" id="GO:0008360">
    <property type="term" value="P:regulation of cell shape"/>
    <property type="evidence" value="ECO:0007669"/>
    <property type="project" value="UniProtKB-KW"/>
</dbReference>
<gene>
    <name evidence="7 8" type="primary">murI</name>
    <name evidence="8" type="ORF">AAJCM20276_16570</name>
</gene>
<dbReference type="PROSITE" id="PS00923">
    <property type="entry name" value="ASP_GLU_RACEMASE_1"/>
    <property type="match status" value="1"/>
</dbReference>
<evidence type="ECO:0000256" key="7">
    <source>
        <dbReference type="HAMAP-Rule" id="MF_00258"/>
    </source>
</evidence>
<organism evidence="8 9">
    <name type="scientific">Acetobacter aceti</name>
    <dbReference type="NCBI Taxonomy" id="435"/>
    <lineage>
        <taxon>Bacteria</taxon>
        <taxon>Pseudomonadati</taxon>
        <taxon>Pseudomonadota</taxon>
        <taxon>Alphaproteobacteria</taxon>
        <taxon>Acetobacterales</taxon>
        <taxon>Acetobacteraceae</taxon>
        <taxon>Acetobacter</taxon>
        <taxon>Acetobacter subgen. Acetobacter</taxon>
    </lineage>
</organism>
<evidence type="ECO:0000256" key="5">
    <source>
        <dbReference type="ARBA" id="ARBA00023235"/>
    </source>
</evidence>
<dbReference type="InterPro" id="IPR018187">
    <property type="entry name" value="Asp/Glu_racemase_AS_1"/>
</dbReference>
<keyword evidence="6 7" id="KW-0961">Cell wall biogenesis/degradation</keyword>
<sequence>MNVPVSTPDQSPAGESFTPSPAKGCILAFDSGIGGLGIVAALRRRLPDAHISYIADTALFPYGEQEDAALCAHIVALLKDAIDICKPDVVVVACNTASTLALGALREACPETPFVGCVPAIRWAARISRSRVIGLLATRATVRRPYVDALRQQFAPDCTLIAHGARHLADYAEEAFRGKPPAPHLIEREVAGLFGQPDGDRIDAVALGCTHYTFLYEALRAASPKHVAWLDPADAVARQTVAVLEAMGASAPRHNTVEHLWFTAPPVDVAELETHLRPFGYTHAEQWTIPGQEPSVPHPVYEVSDKP</sequence>
<dbReference type="Gene3D" id="3.40.50.1860">
    <property type="match status" value="2"/>
</dbReference>
<evidence type="ECO:0000256" key="2">
    <source>
        <dbReference type="ARBA" id="ARBA00013090"/>
    </source>
</evidence>
<dbReference type="SUPFAM" id="SSF53681">
    <property type="entry name" value="Aspartate/glutamate racemase"/>
    <property type="match status" value="2"/>
</dbReference>
<keyword evidence="4 7" id="KW-0573">Peptidoglycan synthesis</keyword>
<dbReference type="AlphaFoldDB" id="A0A6S6PI84"/>
<dbReference type="EC" id="5.1.1.3" evidence="2 7"/>
<comment type="pathway">
    <text evidence="7">Cell wall biogenesis; peptidoglycan biosynthesis.</text>
</comment>
<dbReference type="InterPro" id="IPR004391">
    <property type="entry name" value="Glu_race"/>
</dbReference>
<evidence type="ECO:0000256" key="3">
    <source>
        <dbReference type="ARBA" id="ARBA00022960"/>
    </source>
</evidence>
<accession>A0A6S6PI84</accession>
<evidence type="ECO:0000313" key="9">
    <source>
        <dbReference type="Proteomes" id="UP000515220"/>
    </source>
</evidence>
<dbReference type="UniPathway" id="UPA00219"/>
<comment type="similarity">
    <text evidence="7">Belongs to the aspartate/glutamate racemases family.</text>
</comment>
<comment type="catalytic activity">
    <reaction evidence="1 7">
        <text>L-glutamate = D-glutamate</text>
        <dbReference type="Rhea" id="RHEA:12813"/>
        <dbReference type="ChEBI" id="CHEBI:29985"/>
        <dbReference type="ChEBI" id="CHEBI:29986"/>
        <dbReference type="EC" id="5.1.1.3"/>
    </reaction>
</comment>
<feature type="active site" description="Proton donor/acceptor" evidence="7">
    <location>
        <position position="94"/>
    </location>
</feature>
<dbReference type="InterPro" id="IPR015942">
    <property type="entry name" value="Asp/Glu/hydantoin_racemase"/>
</dbReference>
<dbReference type="HAMAP" id="MF_00258">
    <property type="entry name" value="Glu_racemase"/>
    <property type="match status" value="1"/>
</dbReference>
<dbReference type="Pfam" id="PF01177">
    <property type="entry name" value="Asp_Glu_race"/>
    <property type="match status" value="1"/>
</dbReference>
<feature type="active site" description="Proton donor/acceptor" evidence="7">
    <location>
        <position position="209"/>
    </location>
</feature>
<dbReference type="GO" id="GO:0008881">
    <property type="term" value="F:glutamate racemase activity"/>
    <property type="evidence" value="ECO:0007669"/>
    <property type="project" value="UniProtKB-UniRule"/>
</dbReference>
<dbReference type="Proteomes" id="UP000515220">
    <property type="component" value="Chromosome"/>
</dbReference>
<comment type="function">
    <text evidence="7">Provides the (R)-glutamate required for cell wall biosynthesis.</text>
</comment>
<reference evidence="8 9" key="1">
    <citation type="submission" date="2020-07" db="EMBL/GenBank/DDBJ databases">
        <title>Complete Genome Sequence of an acetic acid bacterium, Acetobacter aceti JCM20276.</title>
        <authorList>
            <person name="Hirose Y."/>
            <person name="Mihara H."/>
        </authorList>
    </citation>
    <scope>NUCLEOTIDE SEQUENCE [LARGE SCALE GENOMIC DNA]</scope>
    <source>
        <strain evidence="8 9">JCM20276</strain>
    </source>
</reference>
<keyword evidence="5 7" id="KW-0413">Isomerase</keyword>
<dbReference type="NCBIfam" id="TIGR00067">
    <property type="entry name" value="glut_race"/>
    <property type="match status" value="1"/>
</dbReference>
<proteinExistence type="inferred from homology"/>
<dbReference type="GO" id="GO:0009252">
    <property type="term" value="P:peptidoglycan biosynthetic process"/>
    <property type="evidence" value="ECO:0007669"/>
    <property type="project" value="UniProtKB-UniRule"/>
</dbReference>
<protein>
    <recommendedName>
        <fullName evidence="2 7">Glutamate racemase</fullName>
        <ecNumber evidence="2 7">5.1.1.3</ecNumber>
    </recommendedName>
</protein>
<feature type="binding site" evidence="7">
    <location>
        <begin position="30"/>
        <end position="31"/>
    </location>
    <ligand>
        <name>substrate</name>
    </ligand>
</feature>
<dbReference type="InterPro" id="IPR001920">
    <property type="entry name" value="Asp/Glu_race"/>
</dbReference>
<dbReference type="EMBL" id="AP023326">
    <property type="protein sequence ID" value="BCI67033.1"/>
    <property type="molecule type" value="Genomic_DNA"/>
</dbReference>
<keyword evidence="3 7" id="KW-0133">Cell shape</keyword>
<evidence type="ECO:0000313" key="8">
    <source>
        <dbReference type="EMBL" id="BCI67033.1"/>
    </source>
</evidence>
<name>A0A6S6PI84_ACEAC</name>
<evidence type="ECO:0000256" key="4">
    <source>
        <dbReference type="ARBA" id="ARBA00022984"/>
    </source>
</evidence>
<feature type="binding site" evidence="7">
    <location>
        <begin position="95"/>
        <end position="96"/>
    </location>
    <ligand>
        <name>substrate</name>
    </ligand>
</feature>
<dbReference type="RefSeq" id="WP_232091913.1">
    <property type="nucleotide sequence ID" value="NZ_AP023326.1"/>
</dbReference>
<dbReference type="GO" id="GO:0071555">
    <property type="term" value="P:cell wall organization"/>
    <property type="evidence" value="ECO:0007669"/>
    <property type="project" value="UniProtKB-KW"/>
</dbReference>
<evidence type="ECO:0000256" key="6">
    <source>
        <dbReference type="ARBA" id="ARBA00023316"/>
    </source>
</evidence>
<evidence type="ECO:0000256" key="1">
    <source>
        <dbReference type="ARBA" id="ARBA00001602"/>
    </source>
</evidence>
<dbReference type="PANTHER" id="PTHR21198:SF2">
    <property type="entry name" value="GLUTAMATE RACEMASE"/>
    <property type="match status" value="1"/>
</dbReference>
<feature type="binding site" evidence="7">
    <location>
        <begin position="210"/>
        <end position="211"/>
    </location>
    <ligand>
        <name>substrate</name>
    </ligand>
</feature>
<dbReference type="PANTHER" id="PTHR21198">
    <property type="entry name" value="GLUTAMATE RACEMASE"/>
    <property type="match status" value="1"/>
</dbReference>
<feature type="binding site" evidence="7">
    <location>
        <begin position="62"/>
        <end position="63"/>
    </location>
    <ligand>
        <name>substrate</name>
    </ligand>
</feature>